<dbReference type="GO" id="GO:0003676">
    <property type="term" value="F:nucleic acid binding"/>
    <property type="evidence" value="ECO:0007669"/>
    <property type="project" value="InterPro"/>
</dbReference>
<organism evidence="2 3">
    <name type="scientific">Lentilactobacillus kosonis</name>
    <dbReference type="NCBI Taxonomy" id="2810561"/>
    <lineage>
        <taxon>Bacteria</taxon>
        <taxon>Bacillati</taxon>
        <taxon>Bacillota</taxon>
        <taxon>Bacilli</taxon>
        <taxon>Lactobacillales</taxon>
        <taxon>Lactobacillaceae</taxon>
        <taxon>Lentilactobacillus</taxon>
    </lineage>
</organism>
<accession>A0A401FIU6</accession>
<evidence type="ECO:0000259" key="1">
    <source>
        <dbReference type="SMART" id="SM00892"/>
    </source>
</evidence>
<dbReference type="GO" id="GO:0016787">
    <property type="term" value="F:hydrolase activity"/>
    <property type="evidence" value="ECO:0007669"/>
    <property type="project" value="UniProtKB-KW"/>
</dbReference>
<dbReference type="SMART" id="SM00892">
    <property type="entry name" value="Endonuclease_NS"/>
    <property type="match status" value="1"/>
</dbReference>
<reference evidence="2 3" key="1">
    <citation type="submission" date="2017-11" db="EMBL/GenBank/DDBJ databases">
        <title>Draft Genome Sequence of Lactobacillus curieae NBRC 111893 isolated from Koso, a Japanese sugar-Vegetable Fermented Beverage.</title>
        <authorList>
            <person name="Chiou T.Y."/>
            <person name="Oshima K."/>
            <person name="Suda W."/>
            <person name="Hattori M."/>
            <person name="Takahashi T."/>
        </authorList>
    </citation>
    <scope>NUCLEOTIDE SEQUENCE [LARGE SCALE GENOMIC DNA]</scope>
    <source>
        <strain evidence="2 3">NBRC111893</strain>
    </source>
</reference>
<name>A0A401FIU6_9LACO</name>
<keyword evidence="2" id="KW-0378">Hydrolase</keyword>
<dbReference type="Pfam" id="PF01223">
    <property type="entry name" value="Endonuclease_NS"/>
    <property type="match status" value="1"/>
</dbReference>
<proteinExistence type="predicted"/>
<dbReference type="GO" id="GO:0046872">
    <property type="term" value="F:metal ion binding"/>
    <property type="evidence" value="ECO:0007669"/>
    <property type="project" value="InterPro"/>
</dbReference>
<protein>
    <submittedName>
        <fullName evidence="2">DNA-entry nuclease</fullName>
        <ecNumber evidence="2">3.1.30.-</ecNumber>
    </submittedName>
</protein>
<sequence length="267" mass="30355">MAKKRNSYRKRTTQGSIGAVVLLAIIWLVNGISGGNIFNHNSTNQASQSSVSQTSQLADLTFKSGDNSVVYINHNHATLNPKDWRSNRVNYQNLDRYNRTSNANVAYLENRNLASDSSRERQYVQPTAWHQKFVDGNPIINRGHLIAYSLSGGINASGQYTNSQVGDQNNPKNLFTQTAFSNQRIQTIYEQKVRQALYDHKKVIFYARPIFRGSELMARGIHLQAISTDKSLDFNVYLFNVQPKVQFDYQTGRSQIDRNFRVAEPTN</sequence>
<keyword evidence="3" id="KW-1185">Reference proteome</keyword>
<dbReference type="OrthoDB" id="9783680at2"/>
<feature type="domain" description="DNA/RNA non-specific endonuclease/pyrophosphatase/phosphodiesterase" evidence="1">
    <location>
        <begin position="83"/>
        <end position="256"/>
    </location>
</feature>
<dbReference type="RefSeq" id="WP_125007698.1">
    <property type="nucleotide sequence ID" value="NZ_BEXA01000001.1"/>
</dbReference>
<comment type="caution">
    <text evidence="2">The sequence shown here is derived from an EMBL/GenBank/DDBJ whole genome shotgun (WGS) entry which is preliminary data.</text>
</comment>
<dbReference type="AlphaFoldDB" id="A0A401FIU6"/>
<dbReference type="Gene3D" id="3.40.570.10">
    <property type="entry name" value="Extracellular Endonuclease, subunit A"/>
    <property type="match status" value="1"/>
</dbReference>
<evidence type="ECO:0000313" key="3">
    <source>
        <dbReference type="Proteomes" id="UP000286974"/>
    </source>
</evidence>
<dbReference type="EC" id="3.1.30.-" evidence="2"/>
<dbReference type="Proteomes" id="UP000286974">
    <property type="component" value="Unassembled WGS sequence"/>
</dbReference>
<dbReference type="EMBL" id="BEXA01000001">
    <property type="protein sequence ID" value="GAY72171.1"/>
    <property type="molecule type" value="Genomic_DNA"/>
</dbReference>
<gene>
    <name evidence="2" type="ORF">NBRC111893_317</name>
</gene>
<evidence type="ECO:0000313" key="2">
    <source>
        <dbReference type="EMBL" id="GAY72171.1"/>
    </source>
</evidence>
<dbReference type="InterPro" id="IPR001604">
    <property type="entry name" value="Endo_G_ENPP1-like_dom"/>
</dbReference>
<dbReference type="InterPro" id="IPR044929">
    <property type="entry name" value="DNA/RNA_non-sp_Endonuclease_sf"/>
</dbReference>